<keyword evidence="6" id="KW-1185">Reference proteome</keyword>
<dbReference type="GO" id="GO:0006508">
    <property type="term" value="P:proteolysis"/>
    <property type="evidence" value="ECO:0007669"/>
    <property type="project" value="UniProtKB-KW"/>
</dbReference>
<dbReference type="PANTHER" id="PTHR31817:SF0">
    <property type="entry name" value="CHROMOSOME UNDETERMINED SCAFFOLD_67, WHOLE GENOME SHOTGUN SEQUENCE"/>
    <property type="match status" value="1"/>
</dbReference>
<dbReference type="GO" id="GO:0080164">
    <property type="term" value="P:regulation of nitric oxide metabolic process"/>
    <property type="evidence" value="ECO:0007669"/>
    <property type="project" value="TreeGrafter"/>
</dbReference>
<dbReference type="SMART" id="SM01154">
    <property type="entry name" value="DUF1704"/>
    <property type="match status" value="1"/>
</dbReference>
<dbReference type="AlphaFoldDB" id="A0A5C6U793"/>
<keyword evidence="3" id="KW-0378">Hydrolase</keyword>
<keyword evidence="4" id="KW-0482">Metalloprotease</keyword>
<sequence length="626" mass="68505">MLSDSATEPGDAGANDAFIPEFGPTGALRQGCGCEGRIHIDRPLPFLVLNRFDPEHPDSLAKRIAVTSSAYAVWPEGIDDAAALEAIDAVLRHQAESCERILLISVHDREPAEQVLAKAAKLPEFTATISSSEDIAARAAADTLAATLAKVKVDLRHCTIERDKPQHWEPGIEAIVAGDPRFSHLSLALPQNYQRPDGNGIYPQLFHDLSIEIFDALLKAAKAFMAAAGEAAPQHHRALGRSSFIDAAKSADGKLDEICRSYDFLLSVSPINTEKAFAKFSESGFEETPKFRYRPLTVDPDLAKRALYAIDLKSVEAPMLENLFSEKRQEVDYQLTMLAARNTPNFRHASMLLYGTVERDLRDSAIDILASKRPKSDSDGGSVDCYAVERGARTLVGAYRAQDDRFDVAVELREDIAAGLMVSGNKVLISTATNMPAHRLEPLLHHEISIHALTWVNGAQQGLAMFRTGLAQYEGVQEGLGVFAEWAVGGLTWARLRALAARVVGVDAMIAGASFVECFRLLHDTHGFSARGAFNITARIYRSGGFAKDVIYLRGFKTVLDLIAAGGDLTPYWYGKIAPQHIAVIEEFALRGLLRKPLFTPAFLTRDDVRDRIAAFRQNPSLSSLL</sequence>
<dbReference type="OrthoDB" id="9785840at2"/>
<evidence type="ECO:0000256" key="2">
    <source>
        <dbReference type="ARBA" id="ARBA00022670"/>
    </source>
</evidence>
<accession>A0A5C6U793</accession>
<evidence type="ECO:0000256" key="1">
    <source>
        <dbReference type="ARBA" id="ARBA00001947"/>
    </source>
</evidence>
<name>A0A5C6U793_9SPHN</name>
<gene>
    <name evidence="5" type="ORF">FSZ31_12025</name>
</gene>
<evidence type="ECO:0000313" key="5">
    <source>
        <dbReference type="EMBL" id="TXC67706.1"/>
    </source>
</evidence>
<dbReference type="PANTHER" id="PTHR31817">
    <property type="match status" value="1"/>
</dbReference>
<reference evidence="5 6" key="1">
    <citation type="submission" date="2019-08" db="EMBL/GenBank/DDBJ databases">
        <title>Sphingorhabdus soil sp. nov., isolated from arctic soil.</title>
        <authorList>
            <person name="Liu Y."/>
        </authorList>
    </citation>
    <scope>NUCLEOTIDE SEQUENCE [LARGE SCALE GENOMIC DNA]</scope>
    <source>
        <strain evidence="5 6">D-2Q-5-6</strain>
    </source>
</reference>
<proteinExistence type="predicted"/>
<protein>
    <submittedName>
        <fullName evidence="5">DUF1704 domain-containing protein</fullName>
    </submittedName>
</protein>
<dbReference type="RefSeq" id="WP_147123665.1">
    <property type="nucleotide sequence ID" value="NZ_VOPY01000004.1"/>
</dbReference>
<dbReference type="EMBL" id="VOPY01000004">
    <property type="protein sequence ID" value="TXC67706.1"/>
    <property type="molecule type" value="Genomic_DNA"/>
</dbReference>
<evidence type="ECO:0000256" key="4">
    <source>
        <dbReference type="ARBA" id="ARBA00023049"/>
    </source>
</evidence>
<comment type="cofactor">
    <cofactor evidence="1">
        <name>Zn(2+)</name>
        <dbReference type="ChEBI" id="CHEBI:29105"/>
    </cofactor>
</comment>
<comment type="caution">
    <text evidence="5">The sequence shown here is derived from an EMBL/GenBank/DDBJ whole genome shotgun (WGS) entry which is preliminary data.</text>
</comment>
<keyword evidence="2" id="KW-0645">Protease</keyword>
<dbReference type="GO" id="GO:0008237">
    <property type="term" value="F:metallopeptidase activity"/>
    <property type="evidence" value="ECO:0007669"/>
    <property type="project" value="UniProtKB-KW"/>
</dbReference>
<evidence type="ECO:0000256" key="3">
    <source>
        <dbReference type="ARBA" id="ARBA00022801"/>
    </source>
</evidence>
<dbReference type="Proteomes" id="UP000321129">
    <property type="component" value="Unassembled WGS sequence"/>
</dbReference>
<evidence type="ECO:0000313" key="6">
    <source>
        <dbReference type="Proteomes" id="UP000321129"/>
    </source>
</evidence>
<dbReference type="InterPro" id="IPR012548">
    <property type="entry name" value="MATCAP"/>
</dbReference>
<dbReference type="Pfam" id="PF08014">
    <property type="entry name" value="MATCAP"/>
    <property type="match status" value="1"/>
</dbReference>
<organism evidence="5 6">
    <name type="scientific">Flavisphingopyxis soli</name>
    <dbReference type="NCBI Taxonomy" id="2601267"/>
    <lineage>
        <taxon>Bacteria</taxon>
        <taxon>Pseudomonadati</taxon>
        <taxon>Pseudomonadota</taxon>
        <taxon>Alphaproteobacteria</taxon>
        <taxon>Sphingomonadales</taxon>
        <taxon>Sphingopyxidaceae</taxon>
        <taxon>Flavisphingopyxis</taxon>
    </lineage>
</organism>